<gene>
    <name evidence="1" type="ORF">BpHYR1_014180</name>
</gene>
<name>A0A3M7SFI6_BRAPC</name>
<protein>
    <submittedName>
        <fullName evidence="1">Uncharacterized protein</fullName>
    </submittedName>
</protein>
<sequence length="118" mass="13572">MIIAALTKLLFYDRTQKMNISLLNDKTFKRLVNFSKKKNLKIENGSKGLDYLLNSPAANYGKYNFFDFQNPDGILNGEKPRLFERSIDLRIQLNNGTEWQSYVINTGYSDLLNVGKIA</sequence>
<proteinExistence type="predicted"/>
<accession>A0A3M7SFI6</accession>
<keyword evidence="2" id="KW-1185">Reference proteome</keyword>
<dbReference type="AlphaFoldDB" id="A0A3M7SFI6"/>
<reference evidence="1 2" key="1">
    <citation type="journal article" date="2018" name="Sci. Rep.">
        <title>Genomic signatures of local adaptation to the degree of environmental predictability in rotifers.</title>
        <authorList>
            <person name="Franch-Gras L."/>
            <person name="Hahn C."/>
            <person name="Garcia-Roger E.M."/>
            <person name="Carmona M.J."/>
            <person name="Serra M."/>
            <person name="Gomez A."/>
        </authorList>
    </citation>
    <scope>NUCLEOTIDE SEQUENCE [LARGE SCALE GENOMIC DNA]</scope>
    <source>
        <strain evidence="1">HYR1</strain>
    </source>
</reference>
<organism evidence="1 2">
    <name type="scientific">Brachionus plicatilis</name>
    <name type="common">Marine rotifer</name>
    <name type="synonym">Brachionus muelleri</name>
    <dbReference type="NCBI Taxonomy" id="10195"/>
    <lineage>
        <taxon>Eukaryota</taxon>
        <taxon>Metazoa</taxon>
        <taxon>Spiralia</taxon>
        <taxon>Gnathifera</taxon>
        <taxon>Rotifera</taxon>
        <taxon>Eurotatoria</taxon>
        <taxon>Monogononta</taxon>
        <taxon>Pseudotrocha</taxon>
        <taxon>Ploima</taxon>
        <taxon>Brachionidae</taxon>
        <taxon>Brachionus</taxon>
    </lineage>
</organism>
<comment type="caution">
    <text evidence="1">The sequence shown here is derived from an EMBL/GenBank/DDBJ whole genome shotgun (WGS) entry which is preliminary data.</text>
</comment>
<evidence type="ECO:0000313" key="1">
    <source>
        <dbReference type="EMBL" id="RNA34604.1"/>
    </source>
</evidence>
<dbReference type="EMBL" id="REGN01001448">
    <property type="protein sequence ID" value="RNA34604.1"/>
    <property type="molecule type" value="Genomic_DNA"/>
</dbReference>
<dbReference type="Proteomes" id="UP000276133">
    <property type="component" value="Unassembled WGS sequence"/>
</dbReference>
<evidence type="ECO:0000313" key="2">
    <source>
        <dbReference type="Proteomes" id="UP000276133"/>
    </source>
</evidence>